<sequence length="73" mass="8003">MAEIDSAIAMGFDSEMVSLDASMLTRPNVHENLHGVKNRVCPLTRLRLNQLVGALPCNSFHLGFPAATNHEDK</sequence>
<evidence type="ECO:0000313" key="1">
    <source>
        <dbReference type="EMBL" id="KAF0726561.1"/>
    </source>
</evidence>
<proteinExistence type="predicted"/>
<reference evidence="1 2" key="1">
    <citation type="submission" date="2019-07" db="EMBL/GenBank/DDBJ databases">
        <title>Genomics analysis of Aphanomyces spp. identifies a new class of oomycete effector associated with host adaptation.</title>
        <authorList>
            <person name="Gaulin E."/>
        </authorList>
    </citation>
    <scope>NUCLEOTIDE SEQUENCE [LARGE SCALE GENOMIC DNA]</scope>
    <source>
        <strain evidence="1 2">ATCC 201684</strain>
    </source>
</reference>
<keyword evidence="2" id="KW-1185">Reference proteome</keyword>
<accession>A0A6G0WHB0</accession>
<organism evidence="1 2">
    <name type="scientific">Aphanomyces euteiches</name>
    <dbReference type="NCBI Taxonomy" id="100861"/>
    <lineage>
        <taxon>Eukaryota</taxon>
        <taxon>Sar</taxon>
        <taxon>Stramenopiles</taxon>
        <taxon>Oomycota</taxon>
        <taxon>Saprolegniomycetes</taxon>
        <taxon>Saprolegniales</taxon>
        <taxon>Verrucalvaceae</taxon>
        <taxon>Aphanomyces</taxon>
    </lineage>
</organism>
<evidence type="ECO:0000313" key="2">
    <source>
        <dbReference type="Proteomes" id="UP000481153"/>
    </source>
</evidence>
<protein>
    <submittedName>
        <fullName evidence="1">Uncharacterized protein</fullName>
    </submittedName>
</protein>
<gene>
    <name evidence="1" type="ORF">Ae201684_015186</name>
</gene>
<name>A0A6G0WHB0_9STRA</name>
<dbReference type="Proteomes" id="UP000481153">
    <property type="component" value="Unassembled WGS sequence"/>
</dbReference>
<comment type="caution">
    <text evidence="1">The sequence shown here is derived from an EMBL/GenBank/DDBJ whole genome shotgun (WGS) entry which is preliminary data.</text>
</comment>
<dbReference type="EMBL" id="VJMJ01000213">
    <property type="protein sequence ID" value="KAF0726561.1"/>
    <property type="molecule type" value="Genomic_DNA"/>
</dbReference>
<dbReference type="AlphaFoldDB" id="A0A6G0WHB0"/>